<dbReference type="SUPFAM" id="SSF53335">
    <property type="entry name" value="S-adenosyl-L-methionine-dependent methyltransferases"/>
    <property type="match status" value="1"/>
</dbReference>
<reference evidence="2" key="1">
    <citation type="submission" date="2018-06" db="EMBL/GenBank/DDBJ databases">
        <authorList>
            <person name="Zhirakovskaya E."/>
        </authorList>
    </citation>
    <scope>NUCLEOTIDE SEQUENCE</scope>
</reference>
<dbReference type="CDD" id="cd02440">
    <property type="entry name" value="AdoMet_MTases"/>
    <property type="match status" value="1"/>
</dbReference>
<dbReference type="EMBL" id="UOEM01000084">
    <property type="protein sequence ID" value="VAW15392.1"/>
    <property type="molecule type" value="Genomic_DNA"/>
</dbReference>
<dbReference type="InterPro" id="IPR029063">
    <property type="entry name" value="SAM-dependent_MTases_sf"/>
</dbReference>
<dbReference type="AlphaFoldDB" id="A0A3B0TLN2"/>
<gene>
    <name evidence="2" type="ORF">MNBD_ALPHA09-534</name>
</gene>
<dbReference type="PANTHER" id="PTHR43861:SF1">
    <property type="entry name" value="TRANS-ACONITATE 2-METHYLTRANSFERASE"/>
    <property type="match status" value="1"/>
</dbReference>
<name>A0A3B0TLN2_9ZZZZ</name>
<organism evidence="2">
    <name type="scientific">hydrothermal vent metagenome</name>
    <dbReference type="NCBI Taxonomy" id="652676"/>
    <lineage>
        <taxon>unclassified sequences</taxon>
        <taxon>metagenomes</taxon>
        <taxon>ecological metagenomes</taxon>
    </lineage>
</organism>
<dbReference type="GO" id="GO:0008757">
    <property type="term" value="F:S-adenosylmethionine-dependent methyltransferase activity"/>
    <property type="evidence" value="ECO:0007669"/>
    <property type="project" value="InterPro"/>
</dbReference>
<sequence length="255" mass="27097">MTEPRAAGGQAWSAPAYAANARFVADLGEEVLAWAGPRPGMRILDLGCGDGALTQKLVRAGGQVVAVDASPSMVQAAVELGLNARVMSGEALKFDADFDLVFSNAALHWMLDTDAVIRGVYRALAPGGRFVAEFGGHLNVAAIATALRAAGIHFGGDAALASPWVFPTPEAYSGQLAAAGFDVRRISLHPRPTPLPTGMHGWLATFREPFFAQFGAETRAAVLDFVVEILRPSLCDDKDQWSADYARLRFEAVKT</sequence>
<evidence type="ECO:0000313" key="2">
    <source>
        <dbReference type="EMBL" id="VAW15392.1"/>
    </source>
</evidence>
<proteinExistence type="predicted"/>
<dbReference type="InterPro" id="IPR013216">
    <property type="entry name" value="Methyltransf_11"/>
</dbReference>
<dbReference type="PANTHER" id="PTHR43861">
    <property type="entry name" value="TRANS-ACONITATE 2-METHYLTRANSFERASE-RELATED"/>
    <property type="match status" value="1"/>
</dbReference>
<evidence type="ECO:0000259" key="1">
    <source>
        <dbReference type="Pfam" id="PF08241"/>
    </source>
</evidence>
<feature type="domain" description="Methyltransferase type 11" evidence="1">
    <location>
        <begin position="44"/>
        <end position="131"/>
    </location>
</feature>
<dbReference type="Gene3D" id="3.40.50.150">
    <property type="entry name" value="Vaccinia Virus protein VP39"/>
    <property type="match status" value="1"/>
</dbReference>
<dbReference type="Pfam" id="PF08241">
    <property type="entry name" value="Methyltransf_11"/>
    <property type="match status" value="1"/>
</dbReference>
<protein>
    <recommendedName>
        <fullName evidence="1">Methyltransferase type 11 domain-containing protein</fullName>
    </recommendedName>
</protein>
<accession>A0A3B0TLN2</accession>